<dbReference type="RefSeq" id="WP_111729687.1">
    <property type="nucleotide sequence ID" value="NZ_QHKO01000004.1"/>
</dbReference>
<dbReference type="GO" id="GO:0016042">
    <property type="term" value="P:lipid catabolic process"/>
    <property type="evidence" value="ECO:0007669"/>
    <property type="project" value="UniProtKB-KW"/>
</dbReference>
<evidence type="ECO:0000256" key="2">
    <source>
        <dbReference type="ARBA" id="ARBA00012027"/>
    </source>
</evidence>
<evidence type="ECO:0000256" key="1">
    <source>
        <dbReference type="ARBA" id="ARBA00008664"/>
    </source>
</evidence>
<gene>
    <name evidence="6" type="ORF">DL240_09685</name>
</gene>
<name>A0A328C532_9DELT</name>
<accession>A0A328C532</accession>
<protein>
    <recommendedName>
        <fullName evidence="2">phospholipase D</fullName>
        <ecNumber evidence="2">3.1.4.4</ecNumber>
    </recommendedName>
</protein>
<evidence type="ECO:0000256" key="5">
    <source>
        <dbReference type="SAM" id="SignalP"/>
    </source>
</evidence>
<dbReference type="SUPFAM" id="SSF56024">
    <property type="entry name" value="Phospholipase D/nuclease"/>
    <property type="match status" value="2"/>
</dbReference>
<dbReference type="Proteomes" id="UP000249169">
    <property type="component" value="Unassembled WGS sequence"/>
</dbReference>
<dbReference type="EMBL" id="QHKO01000004">
    <property type="protein sequence ID" value="RAL22116.1"/>
    <property type="molecule type" value="Genomic_DNA"/>
</dbReference>
<organism evidence="6 7">
    <name type="scientific">Lujinxingia litoralis</name>
    <dbReference type="NCBI Taxonomy" id="2211119"/>
    <lineage>
        <taxon>Bacteria</taxon>
        <taxon>Deltaproteobacteria</taxon>
        <taxon>Bradymonadales</taxon>
        <taxon>Lujinxingiaceae</taxon>
        <taxon>Lujinxingia</taxon>
    </lineage>
</organism>
<dbReference type="EC" id="3.1.4.4" evidence="2"/>
<comment type="similarity">
    <text evidence="1">Belongs to the phospholipase D family.</text>
</comment>
<dbReference type="GO" id="GO:0016891">
    <property type="term" value="F:RNA endonuclease activity producing 5'-phosphomonoesters, hydrolytic mechanism"/>
    <property type="evidence" value="ECO:0007669"/>
    <property type="project" value="TreeGrafter"/>
</dbReference>
<dbReference type="PANTHER" id="PTHR43856:SF1">
    <property type="entry name" value="MITOCHONDRIAL CARDIOLIPIN HYDROLASE"/>
    <property type="match status" value="1"/>
</dbReference>
<keyword evidence="5" id="KW-0732">Signal</keyword>
<sequence>MRRTIPYLTPLALAGVLALAAPTTTTDWVEPAQAQSEDYEGWFTYVDYYVGDDVQADVIAGMVRDIDQATEQVEAAFGMLEKPAIVDALEAAAARGVAVRVVSDNESSSVSGIQALLSNPDIDTVLGDGPISYLPDPTLTTVLGYCDEHGSGDYIWCTAASGVPSNNDNMVNRPGAYNVMSHSFVVVDTTTVWNVSAPINDAQPMWLAFRAMSEDLARSFRREFNQMHGGVFSTTLSVYNGPLKSITQNVTLRQTNRGQMRVTFNPQERLVKNIIDEVYRAKGSVWLMTNDLQNGDLLKALRYKRDNGFDVRVLVGSTQGTSVDAELDAIGAVRAPASMGQLPTFIINDAGRGRDGRNHPRLVQMLSHNLWEGAPLNVISRVPNDRVLVYKSDTFVDGAMWEIVEFGSDRYDAVESFVDAWQQLWSEAQ</sequence>
<reference evidence="6 7" key="1">
    <citation type="submission" date="2018-05" db="EMBL/GenBank/DDBJ databases">
        <title>Lujinxingia marina gen. nov. sp. nov., a new facultative anaerobic member of the class Deltaproteobacteria, and proposal of Lujinxingaceae fam. nov.</title>
        <authorList>
            <person name="Li C.-M."/>
        </authorList>
    </citation>
    <scope>NUCLEOTIDE SEQUENCE [LARGE SCALE GENOMIC DNA]</scope>
    <source>
        <strain evidence="6 7">B210</strain>
    </source>
</reference>
<dbReference type="OrthoDB" id="5484506at2"/>
<evidence type="ECO:0000256" key="4">
    <source>
        <dbReference type="ARBA" id="ARBA00023098"/>
    </source>
</evidence>
<evidence type="ECO:0000256" key="3">
    <source>
        <dbReference type="ARBA" id="ARBA00022963"/>
    </source>
</evidence>
<proteinExistence type="inferred from homology"/>
<dbReference type="GO" id="GO:0004630">
    <property type="term" value="F:phospholipase D activity"/>
    <property type="evidence" value="ECO:0007669"/>
    <property type="project" value="UniProtKB-EC"/>
</dbReference>
<comment type="caution">
    <text evidence="6">The sequence shown here is derived from an EMBL/GenBank/DDBJ whole genome shotgun (WGS) entry which is preliminary data.</text>
</comment>
<keyword evidence="4" id="KW-0443">Lipid metabolism</keyword>
<evidence type="ECO:0000313" key="7">
    <source>
        <dbReference type="Proteomes" id="UP000249169"/>
    </source>
</evidence>
<keyword evidence="7" id="KW-1185">Reference proteome</keyword>
<dbReference type="PANTHER" id="PTHR43856">
    <property type="entry name" value="CARDIOLIPIN HYDROLASE"/>
    <property type="match status" value="1"/>
</dbReference>
<feature type="chain" id="PRO_5016408872" description="phospholipase D" evidence="5">
    <location>
        <begin position="21"/>
        <end position="429"/>
    </location>
</feature>
<keyword evidence="3" id="KW-0442">Lipid degradation</keyword>
<dbReference type="Gene3D" id="3.30.870.10">
    <property type="entry name" value="Endonuclease Chain A"/>
    <property type="match status" value="2"/>
</dbReference>
<evidence type="ECO:0000313" key="6">
    <source>
        <dbReference type="EMBL" id="RAL22116.1"/>
    </source>
</evidence>
<feature type="signal peptide" evidence="5">
    <location>
        <begin position="1"/>
        <end position="20"/>
    </location>
</feature>
<dbReference type="AlphaFoldDB" id="A0A328C532"/>
<dbReference type="InterPro" id="IPR051406">
    <property type="entry name" value="PLD_domain"/>
</dbReference>